<dbReference type="RefSeq" id="WP_164938857.1">
    <property type="nucleotide sequence ID" value="NZ_BMHC01000015.1"/>
</dbReference>
<gene>
    <name evidence="2" type="ORF">GCM10010987_56070</name>
</gene>
<reference evidence="2" key="1">
    <citation type="journal article" date="2014" name="Int. J. Syst. Evol. Microbiol.">
        <title>Complete genome sequence of Corynebacterium casei LMG S-19264T (=DSM 44701T), isolated from a smear-ripened cheese.</title>
        <authorList>
            <consortium name="US DOE Joint Genome Institute (JGI-PGF)"/>
            <person name="Walter F."/>
            <person name="Albersmeier A."/>
            <person name="Kalinowski J."/>
            <person name="Ruckert C."/>
        </authorList>
    </citation>
    <scope>NUCLEOTIDE SEQUENCE</scope>
    <source>
        <strain evidence="2">CGMCC 1.15034</strain>
    </source>
</reference>
<proteinExistence type="predicted"/>
<dbReference type="AlphaFoldDB" id="A0AA87WBU8"/>
<dbReference type="Proteomes" id="UP000625079">
    <property type="component" value="Unassembled WGS sequence"/>
</dbReference>
<accession>A0AA87WBU8</accession>
<sequence>MKITLPNAEAALDQLQRDADKLHTQELRKAIEKYLEDQKEQLKALRRLMN</sequence>
<comment type="caution">
    <text evidence="2">The sequence shown here is derived from an EMBL/GenBank/DDBJ whole genome shotgun (WGS) entry which is preliminary data.</text>
</comment>
<protein>
    <submittedName>
        <fullName evidence="2">Uncharacterized protein</fullName>
    </submittedName>
</protein>
<name>A0AA87WBU8_9BRAD</name>
<organism evidence="2 3">
    <name type="scientific">Bradyrhizobium guangdongense</name>
    <dbReference type="NCBI Taxonomy" id="1325090"/>
    <lineage>
        <taxon>Bacteria</taxon>
        <taxon>Pseudomonadati</taxon>
        <taxon>Pseudomonadota</taxon>
        <taxon>Alphaproteobacteria</taxon>
        <taxon>Hyphomicrobiales</taxon>
        <taxon>Nitrobacteraceae</taxon>
        <taxon>Bradyrhizobium</taxon>
    </lineage>
</organism>
<reference evidence="2" key="2">
    <citation type="submission" date="2022-12" db="EMBL/GenBank/DDBJ databases">
        <authorList>
            <person name="Sun Q."/>
            <person name="Zhou Y."/>
        </authorList>
    </citation>
    <scope>NUCLEOTIDE SEQUENCE</scope>
    <source>
        <strain evidence="2">CGMCC 1.15034</strain>
    </source>
</reference>
<dbReference type="EMBL" id="BMHC01000015">
    <property type="protein sequence ID" value="GGI29758.1"/>
    <property type="molecule type" value="Genomic_DNA"/>
</dbReference>
<evidence type="ECO:0000256" key="1">
    <source>
        <dbReference type="SAM" id="Coils"/>
    </source>
</evidence>
<keyword evidence="1" id="KW-0175">Coiled coil</keyword>
<feature type="coiled-coil region" evidence="1">
    <location>
        <begin position="5"/>
        <end position="48"/>
    </location>
</feature>
<evidence type="ECO:0000313" key="2">
    <source>
        <dbReference type="EMBL" id="GGI29758.1"/>
    </source>
</evidence>
<evidence type="ECO:0000313" key="3">
    <source>
        <dbReference type="Proteomes" id="UP000625079"/>
    </source>
</evidence>